<keyword evidence="3" id="KW-1185">Reference proteome</keyword>
<dbReference type="RefSeq" id="WP_165612528.1">
    <property type="nucleotide sequence ID" value="NZ_FNAT01000001.1"/>
</dbReference>
<feature type="region of interest" description="Disordered" evidence="1">
    <location>
        <begin position="34"/>
        <end position="53"/>
    </location>
</feature>
<sequence>MDFERHDKQVRAASMRKAFPVERDLPDHLRDLLGRLAEAETKPAPGPEPDPRH</sequence>
<evidence type="ECO:0008006" key="4">
    <source>
        <dbReference type="Google" id="ProtNLM"/>
    </source>
</evidence>
<name>A0A1G7AVJ2_9RHOB</name>
<dbReference type="Proteomes" id="UP000198922">
    <property type="component" value="Unassembled WGS sequence"/>
</dbReference>
<dbReference type="EMBL" id="FNAT01000001">
    <property type="protein sequence ID" value="SDE18025.1"/>
    <property type="molecule type" value="Genomic_DNA"/>
</dbReference>
<evidence type="ECO:0000256" key="1">
    <source>
        <dbReference type="SAM" id="MobiDB-lite"/>
    </source>
</evidence>
<evidence type="ECO:0000313" key="3">
    <source>
        <dbReference type="Proteomes" id="UP000198922"/>
    </source>
</evidence>
<feature type="compositionally biased region" description="Pro residues" evidence="1">
    <location>
        <begin position="44"/>
        <end position="53"/>
    </location>
</feature>
<accession>A0A1G7AVJ2</accession>
<reference evidence="3" key="1">
    <citation type="submission" date="2016-10" db="EMBL/GenBank/DDBJ databases">
        <authorList>
            <person name="Varghese N."/>
            <person name="Submissions S."/>
        </authorList>
    </citation>
    <scope>NUCLEOTIDE SEQUENCE [LARGE SCALE GENOMIC DNA]</scope>
    <source>
        <strain evidence="3">DSM 21424</strain>
    </source>
</reference>
<protein>
    <recommendedName>
        <fullName evidence="4">Anti-sigma factor NepR domain-containing protein</fullName>
    </recommendedName>
</protein>
<evidence type="ECO:0000313" key="2">
    <source>
        <dbReference type="EMBL" id="SDE18025.1"/>
    </source>
</evidence>
<organism evidence="2 3">
    <name type="scientific">Limimaricola pyoseonensis</name>
    <dbReference type="NCBI Taxonomy" id="521013"/>
    <lineage>
        <taxon>Bacteria</taxon>
        <taxon>Pseudomonadati</taxon>
        <taxon>Pseudomonadota</taxon>
        <taxon>Alphaproteobacteria</taxon>
        <taxon>Rhodobacterales</taxon>
        <taxon>Paracoccaceae</taxon>
        <taxon>Limimaricola</taxon>
    </lineage>
</organism>
<proteinExistence type="predicted"/>
<gene>
    <name evidence="2" type="ORF">SAMN04488567_1101</name>
</gene>
<dbReference type="AlphaFoldDB" id="A0A1G7AVJ2"/>